<keyword evidence="8" id="KW-0433">Leucine-rich repeat</keyword>
<keyword evidence="13" id="KW-0472">Membrane</keyword>
<feature type="compositionally biased region" description="Pro residues" evidence="17">
    <location>
        <begin position="1371"/>
        <end position="1380"/>
    </location>
</feature>
<evidence type="ECO:0000256" key="10">
    <source>
        <dbReference type="ARBA" id="ARBA00022737"/>
    </source>
</evidence>
<comment type="caution">
    <text evidence="19">The sequence shown here is derived from an EMBL/GenBank/DDBJ whole genome shotgun (WGS) entry which is preliminary data.</text>
</comment>
<feature type="compositionally biased region" description="Polar residues" evidence="17">
    <location>
        <begin position="1421"/>
        <end position="1432"/>
    </location>
</feature>
<evidence type="ECO:0000256" key="9">
    <source>
        <dbReference type="ARBA" id="ARBA00022723"/>
    </source>
</evidence>
<gene>
    <name evidence="19" type="ORF">D5F01_LYC10455</name>
</gene>
<evidence type="ECO:0000256" key="5">
    <source>
        <dbReference type="ARBA" id="ARBA00013081"/>
    </source>
</evidence>
<dbReference type="GO" id="GO:0016020">
    <property type="term" value="C:membrane"/>
    <property type="evidence" value="ECO:0007669"/>
    <property type="project" value="UniProtKB-SubCell"/>
</dbReference>
<evidence type="ECO:0000256" key="4">
    <source>
        <dbReference type="ARBA" id="ARBA00004496"/>
    </source>
</evidence>
<dbReference type="Pfam" id="PF23010">
    <property type="entry name" value="RA_3"/>
    <property type="match status" value="1"/>
</dbReference>
<comment type="catalytic activity">
    <reaction evidence="16">
        <text>O-phospho-L-threonyl-[protein] + H2O = L-threonyl-[protein] + phosphate</text>
        <dbReference type="Rhea" id="RHEA:47004"/>
        <dbReference type="Rhea" id="RHEA-COMP:11060"/>
        <dbReference type="Rhea" id="RHEA-COMP:11605"/>
        <dbReference type="ChEBI" id="CHEBI:15377"/>
        <dbReference type="ChEBI" id="CHEBI:30013"/>
        <dbReference type="ChEBI" id="CHEBI:43474"/>
        <dbReference type="ChEBI" id="CHEBI:61977"/>
        <dbReference type="EC" id="3.1.3.16"/>
    </reaction>
</comment>
<evidence type="ECO:0000256" key="6">
    <source>
        <dbReference type="ARBA" id="ARBA00022490"/>
    </source>
</evidence>
<evidence type="ECO:0000313" key="20">
    <source>
        <dbReference type="Proteomes" id="UP000424527"/>
    </source>
</evidence>
<dbReference type="SUPFAM" id="SSF50729">
    <property type="entry name" value="PH domain-like"/>
    <property type="match status" value="1"/>
</dbReference>
<dbReference type="InterPro" id="IPR055071">
    <property type="entry name" value="RA_PHLPP-like"/>
</dbReference>
<dbReference type="Pfam" id="PF13855">
    <property type="entry name" value="LRR_8"/>
    <property type="match status" value="2"/>
</dbReference>
<keyword evidence="14" id="KW-0464">Manganese</keyword>
<feature type="compositionally biased region" description="Low complexity" evidence="17">
    <location>
        <begin position="1403"/>
        <end position="1420"/>
    </location>
</feature>
<dbReference type="SMART" id="SM00369">
    <property type="entry name" value="LRR_TYP"/>
    <property type="match status" value="7"/>
</dbReference>
<dbReference type="SMART" id="SM00332">
    <property type="entry name" value="PP2Cc"/>
    <property type="match status" value="1"/>
</dbReference>
<feature type="compositionally biased region" description="Polar residues" evidence="17">
    <location>
        <begin position="235"/>
        <end position="244"/>
    </location>
</feature>
<reference evidence="19 20" key="1">
    <citation type="submission" date="2019-07" db="EMBL/GenBank/DDBJ databases">
        <title>Chromosome genome assembly for large yellow croaker.</title>
        <authorList>
            <person name="Xiao S."/>
        </authorList>
    </citation>
    <scope>NUCLEOTIDE SEQUENCE [LARGE SCALE GENOMIC DNA]</scope>
    <source>
        <strain evidence="19">JMULYC20181020</strain>
        <tissue evidence="19">Muscle</tissue>
    </source>
</reference>
<keyword evidence="9" id="KW-0479">Metal-binding</keyword>
<dbReference type="CDD" id="cd13322">
    <property type="entry name" value="PH_PHLPP-like"/>
    <property type="match status" value="1"/>
</dbReference>
<organism evidence="19 20">
    <name type="scientific">Larimichthys crocea</name>
    <name type="common">Large yellow croaker</name>
    <name type="synonym">Pseudosciaena crocea</name>
    <dbReference type="NCBI Taxonomy" id="215358"/>
    <lineage>
        <taxon>Eukaryota</taxon>
        <taxon>Metazoa</taxon>
        <taxon>Chordata</taxon>
        <taxon>Craniata</taxon>
        <taxon>Vertebrata</taxon>
        <taxon>Euteleostomi</taxon>
        <taxon>Actinopterygii</taxon>
        <taxon>Neopterygii</taxon>
        <taxon>Teleostei</taxon>
        <taxon>Neoteleostei</taxon>
        <taxon>Acanthomorphata</taxon>
        <taxon>Eupercaria</taxon>
        <taxon>Sciaenidae</taxon>
        <taxon>Larimichthys</taxon>
    </lineage>
</organism>
<feature type="region of interest" description="Disordered" evidence="17">
    <location>
        <begin position="1"/>
        <end position="85"/>
    </location>
</feature>
<dbReference type="FunFam" id="3.60.40.10:FF:000003">
    <property type="entry name" value="PH domain and leucine-rich repeat protein phosphatase 1"/>
    <property type="match status" value="1"/>
</dbReference>
<evidence type="ECO:0000256" key="11">
    <source>
        <dbReference type="ARBA" id="ARBA00022801"/>
    </source>
</evidence>
<comment type="subcellular location">
    <subcellularLocation>
        <location evidence="4">Cytoplasm</location>
    </subcellularLocation>
    <subcellularLocation>
        <location evidence="3">Membrane</location>
        <topology evidence="3">Peripheral membrane protein</topology>
    </subcellularLocation>
    <subcellularLocation>
        <location evidence="2">Nucleus</location>
    </subcellularLocation>
</comment>
<feature type="region of interest" description="Disordered" evidence="17">
    <location>
        <begin position="1637"/>
        <end position="1698"/>
    </location>
</feature>
<dbReference type="FunFam" id="3.80.10.10:FF:000027">
    <property type="entry name" value="PH domain and leucine rich repeat protein phosphatase 2"/>
    <property type="match status" value="1"/>
</dbReference>
<dbReference type="PROSITE" id="PS51746">
    <property type="entry name" value="PPM_2"/>
    <property type="match status" value="1"/>
</dbReference>
<keyword evidence="6" id="KW-0963">Cytoplasm</keyword>
<dbReference type="InterPro" id="IPR036457">
    <property type="entry name" value="PPM-type-like_dom_sf"/>
</dbReference>
<dbReference type="PANTHER" id="PTHR48051:SF43">
    <property type="entry name" value="PH DOMAIN AND LEUCINE RICH REPEAT PROTEIN PHOSPHATASE 1"/>
    <property type="match status" value="1"/>
</dbReference>
<evidence type="ECO:0000256" key="7">
    <source>
        <dbReference type="ARBA" id="ARBA00022553"/>
    </source>
</evidence>
<dbReference type="SMART" id="SM00364">
    <property type="entry name" value="LRR_BAC"/>
    <property type="match status" value="9"/>
</dbReference>
<dbReference type="InterPro" id="IPR032675">
    <property type="entry name" value="LRR_dom_sf"/>
</dbReference>
<evidence type="ECO:0000256" key="8">
    <source>
        <dbReference type="ARBA" id="ARBA00022614"/>
    </source>
</evidence>
<comment type="cofactor">
    <cofactor evidence="1">
        <name>Mn(2+)</name>
        <dbReference type="ChEBI" id="CHEBI:29035"/>
    </cofactor>
</comment>
<evidence type="ECO:0000256" key="13">
    <source>
        <dbReference type="ARBA" id="ARBA00023136"/>
    </source>
</evidence>
<evidence type="ECO:0000256" key="17">
    <source>
        <dbReference type="SAM" id="MobiDB-lite"/>
    </source>
</evidence>
<feature type="region of interest" description="Disordered" evidence="17">
    <location>
        <begin position="1508"/>
        <end position="1527"/>
    </location>
</feature>
<dbReference type="PROSITE" id="PS51450">
    <property type="entry name" value="LRR"/>
    <property type="match status" value="2"/>
</dbReference>
<proteinExistence type="predicted"/>
<evidence type="ECO:0000256" key="12">
    <source>
        <dbReference type="ARBA" id="ARBA00022912"/>
    </source>
</evidence>
<sequence length="1698" mass="185503">MESVQAVAEDGASDGGATKLMKKPSGLSVARGTPADDGGGHLAPSRLEAKNGTSLSHSASTAGSSASNRTVASNGRGSSSNSSSLLLRRRRLKRNLSAAAAASTTTTTAATSAVTAACGAKMNSALSSASLHTRSLDRKTLMKHRQNMQLQPVDREWVRADLHRGSIHVHDRLTPSYPRPVLCTMDTTAGEVALRLSKLCKLRGHPSDRLRLLLMEDADKRQKQQDVDDKLFTPESESQDNIACSLSDLNSNSNMDTPNDDDSEHRNGVDSYGLNSGSDVESSAFDDLSSGARLSEHRDSLSDDMVLGTEASILSPSFDSATEGHDMYGSSSDELELDCPASSASMDPISQHHTNGITANYKQCNMEHLNNMANNMGPESRLNPHSLGSLPSSSSAGSLSRACSTGNTPDIQDPDCGQSALKSTQTTDHNGDSCDSSPTLYVQLHGEAVRRLSPDERPLQIQNDFLFKLGFKDPWRVQEEGLNTEIGSLLRFYAGKPQSIESSERVQLSGTYNVRKGKLQLPVNRWTRRQVILCGTCLIVSSVKESQTGKMHILPLIGGKVEEVKKHNHCLAFSSAGPQSQTYYVSFDSFTEHLRWHRHAAKMVSQRINSVDLSCCSLEQLPPNLFYSQDLTHLNLKHNFLPADQRLQQLQRFSRLRSLNLSNNHLGQFPLAICDIPTLTEVNLSCNYLVSVPSSVGAMANLQTFLLDGNSLDELPNELGSLQRLSYVGLSFNQFNHVPQVLEQLASMEKLCMAGNNLETLTLQNFRLLRVKHIDLRLNKISSMVPDEPDLLRHVTQLDAKGCLLKGIYASNNELRQLDVSPVPSNFSYMDISRNHMESLPDWLCEAKKLEVLDVSHNLITELPARLLCSNSLRKLSAGYNQLQKLPERVERPLLEVLDVQHNQLVELPCNLFLKSDSLRCVNASANKLEHLPPSSLSEESHSILQELYLTNNRLTDKCVPMLTGHTHLRVLHMAYNHLQTFPASKMAKLEELEEVDLSGNMLKTVPTTIMNCRRMHTLIAHSNSIEVFPEVMQLMEMKCVDLSCNELSEITLPENLPPKLQELDLTGNPRLNLDHKTLEQLNNIRCFRIDPPPTFSSNETSGGPAVWSHGYTEASGVKNKLCVAALSVNSFCGSREALYGVFDGDRNVEVPYLLQCTMNDVLAEELHKTKSEEDYMTNTFLVMQRKLGTAGQKLGGSAALCHIRHDPTDPSGCFTLTAANVGKCQAILCRDGKPLSLSLLHNVGLEEEYRRIRQHRAIITEDNKVNGVTDSTRIMGYSFLYPSVIPCPYVQTVTLTSQDEFFIVGSRGLWDAVSPTEAVEAVRNVPDGLAAAKKLCTLAQGYGCTDSLSAVVVQLSVSEDCCSCCCSEPPQPPPSPGLGPYPSSSSAIKERPSDGSLPVPPSSCSEISSEISTSEMSSEVGSTASSDEPPQSSLVLLHEQPHHPHLHLHHQAHPLQHQQAHTNTQPCQYLFPSSELPSARSCCALHPACLAGSFQRQLSSATFSSALSDNGLDSEDEEPIAGVFSNGSRVEVEADVHCLKAESSSSPQTSIPSSSTQERTLLTLPPPPPPPPCTPEPLEEGVDMSLGEAENGLERDESWQGVGAGGGDGGKLAGKRRINGSVARQEKSHNLIEVAADAPSKKSGGYFTAPAQPDPDDQFIIPPELEEEVKEIMKQHQQKQQKPPGTDQPTDYYDTPL</sequence>
<dbReference type="InterPro" id="IPR001932">
    <property type="entry name" value="PPM-type_phosphatase-like_dom"/>
</dbReference>
<evidence type="ECO:0000313" key="19">
    <source>
        <dbReference type="EMBL" id="KAE8290865.1"/>
    </source>
</evidence>
<dbReference type="GO" id="GO:0005737">
    <property type="term" value="C:cytoplasm"/>
    <property type="evidence" value="ECO:0007669"/>
    <property type="project" value="UniProtKB-SubCell"/>
</dbReference>
<feature type="compositionally biased region" description="Low complexity" evidence="17">
    <location>
        <begin position="1544"/>
        <end position="1564"/>
    </location>
</feature>
<dbReference type="InterPro" id="IPR050216">
    <property type="entry name" value="LRR_domain-containing"/>
</dbReference>
<keyword evidence="11" id="KW-0378">Hydrolase</keyword>
<dbReference type="Gene3D" id="3.60.40.10">
    <property type="entry name" value="PPM-type phosphatase domain"/>
    <property type="match status" value="1"/>
</dbReference>
<feature type="compositionally biased region" description="Polar residues" evidence="17">
    <location>
        <begin position="420"/>
        <end position="437"/>
    </location>
</feature>
<keyword evidence="12" id="KW-0904">Protein phosphatase</keyword>
<feature type="compositionally biased region" description="Low complexity" evidence="17">
    <location>
        <begin position="386"/>
        <end position="400"/>
    </location>
</feature>
<dbReference type="SUPFAM" id="SSF52058">
    <property type="entry name" value="L domain-like"/>
    <property type="match status" value="2"/>
</dbReference>
<dbReference type="Pfam" id="PF00560">
    <property type="entry name" value="LRR_1"/>
    <property type="match status" value="1"/>
</dbReference>
<dbReference type="InterPro" id="IPR003591">
    <property type="entry name" value="Leu-rich_rpt_typical-subtyp"/>
</dbReference>
<feature type="region of interest" description="Disordered" evidence="17">
    <location>
        <begin position="377"/>
        <end position="437"/>
    </location>
</feature>
<evidence type="ECO:0000256" key="16">
    <source>
        <dbReference type="ARBA" id="ARBA00048336"/>
    </source>
</evidence>
<feature type="compositionally biased region" description="Low complexity" evidence="17">
    <location>
        <begin position="52"/>
        <end position="85"/>
    </location>
</feature>
<dbReference type="Proteomes" id="UP000424527">
    <property type="component" value="Unassembled WGS sequence"/>
</dbReference>
<dbReference type="Gene3D" id="3.80.10.10">
    <property type="entry name" value="Ribonuclease Inhibitor"/>
    <property type="match status" value="4"/>
</dbReference>
<evidence type="ECO:0000259" key="18">
    <source>
        <dbReference type="PROSITE" id="PS51746"/>
    </source>
</evidence>
<keyword evidence="15" id="KW-0539">Nucleus</keyword>
<evidence type="ECO:0000256" key="2">
    <source>
        <dbReference type="ARBA" id="ARBA00004123"/>
    </source>
</evidence>
<dbReference type="CDD" id="cd00143">
    <property type="entry name" value="PP2Cc"/>
    <property type="match status" value="1"/>
</dbReference>
<feature type="compositionally biased region" description="Polar residues" evidence="17">
    <location>
        <begin position="401"/>
        <end position="410"/>
    </location>
</feature>
<feature type="compositionally biased region" description="Low complexity" evidence="17">
    <location>
        <begin position="245"/>
        <end position="254"/>
    </location>
</feature>
<keyword evidence="10" id="KW-0677">Repeat</keyword>
<dbReference type="SUPFAM" id="SSF81606">
    <property type="entry name" value="PP2C-like"/>
    <property type="match status" value="1"/>
</dbReference>
<feature type="region of interest" description="Disordered" evidence="17">
    <location>
        <begin position="223"/>
        <end position="288"/>
    </location>
</feature>
<evidence type="ECO:0000256" key="3">
    <source>
        <dbReference type="ARBA" id="ARBA00004170"/>
    </source>
</evidence>
<keyword evidence="7" id="KW-0597">Phosphoprotein</keyword>
<dbReference type="Pfam" id="PF00481">
    <property type="entry name" value="PP2C"/>
    <property type="match status" value="1"/>
</dbReference>
<accession>A0A6G0IH79</accession>
<feature type="compositionally biased region" description="Gly residues" evidence="17">
    <location>
        <begin position="1603"/>
        <end position="1613"/>
    </location>
</feature>
<dbReference type="GO" id="GO:0046872">
    <property type="term" value="F:metal ion binding"/>
    <property type="evidence" value="ECO:0007669"/>
    <property type="project" value="UniProtKB-KW"/>
</dbReference>
<protein>
    <recommendedName>
        <fullName evidence="5">protein-serine/threonine phosphatase</fullName>
        <ecNumber evidence="5">3.1.3.16</ecNumber>
    </recommendedName>
</protein>
<keyword evidence="20" id="KW-1185">Reference proteome</keyword>
<evidence type="ECO:0000256" key="14">
    <source>
        <dbReference type="ARBA" id="ARBA00023211"/>
    </source>
</evidence>
<evidence type="ECO:0000256" key="1">
    <source>
        <dbReference type="ARBA" id="ARBA00001936"/>
    </source>
</evidence>
<name>A0A6G0IH79_LARCR</name>
<feature type="region of interest" description="Disordered" evidence="17">
    <location>
        <begin position="1371"/>
        <end position="1432"/>
    </location>
</feature>
<dbReference type="InterPro" id="IPR001611">
    <property type="entry name" value="Leu-rich_rpt"/>
</dbReference>
<dbReference type="EMBL" id="REGW02000010">
    <property type="protein sequence ID" value="KAE8290865.1"/>
    <property type="molecule type" value="Genomic_DNA"/>
</dbReference>
<feature type="region of interest" description="Disordered" evidence="17">
    <location>
        <begin position="1541"/>
        <end position="1616"/>
    </location>
</feature>
<feature type="domain" description="PPM-type phosphatase" evidence="18">
    <location>
        <begin position="1109"/>
        <end position="1356"/>
    </location>
</feature>
<dbReference type="PANTHER" id="PTHR48051">
    <property type="match status" value="1"/>
</dbReference>
<feature type="compositionally biased region" description="Basic and acidic residues" evidence="17">
    <location>
        <begin position="223"/>
        <end position="232"/>
    </location>
</feature>
<dbReference type="GO" id="GO:0004722">
    <property type="term" value="F:protein serine/threonine phosphatase activity"/>
    <property type="evidence" value="ECO:0007669"/>
    <property type="project" value="UniProtKB-EC"/>
</dbReference>
<evidence type="ECO:0000256" key="15">
    <source>
        <dbReference type="ARBA" id="ARBA00023242"/>
    </source>
</evidence>
<feature type="compositionally biased region" description="Pro residues" evidence="17">
    <location>
        <begin position="1565"/>
        <end position="1576"/>
    </location>
</feature>
<feature type="region of interest" description="Disordered" evidence="17">
    <location>
        <begin position="317"/>
        <end position="336"/>
    </location>
</feature>
<dbReference type="FunFam" id="3.80.10.10:FF:000173">
    <property type="entry name" value="PH domain and leucine rich repeat protein phosphatase 1"/>
    <property type="match status" value="1"/>
</dbReference>
<dbReference type="GO" id="GO:0005634">
    <property type="term" value="C:nucleus"/>
    <property type="evidence" value="ECO:0007669"/>
    <property type="project" value="UniProtKB-SubCell"/>
</dbReference>
<dbReference type="EC" id="3.1.3.16" evidence="5"/>